<dbReference type="InterPro" id="IPR007197">
    <property type="entry name" value="rSAM"/>
</dbReference>
<dbReference type="SFLD" id="SFLDF00273">
    <property type="entry name" value="(dimethylallyl)adenosine_tRNA"/>
    <property type="match status" value="1"/>
</dbReference>
<dbReference type="GO" id="GO:0046872">
    <property type="term" value="F:metal ion binding"/>
    <property type="evidence" value="ECO:0007669"/>
    <property type="project" value="UniProtKB-KW"/>
</dbReference>
<dbReference type="PANTHER" id="PTHR43020">
    <property type="entry name" value="CDK5 REGULATORY SUBUNIT-ASSOCIATED PROTEIN 1"/>
    <property type="match status" value="1"/>
</dbReference>
<evidence type="ECO:0000256" key="3">
    <source>
        <dbReference type="ARBA" id="ARBA00022679"/>
    </source>
</evidence>
<dbReference type="GO" id="GO:0005829">
    <property type="term" value="C:cytosol"/>
    <property type="evidence" value="ECO:0007669"/>
    <property type="project" value="TreeGrafter"/>
</dbReference>
<dbReference type="Gene3D" id="3.40.50.12160">
    <property type="entry name" value="Methylthiotransferase, N-terminal domain"/>
    <property type="match status" value="1"/>
</dbReference>
<feature type="domain" description="MTTase N-terminal" evidence="16">
    <location>
        <begin position="2"/>
        <end position="118"/>
    </location>
</feature>
<dbReference type="PROSITE" id="PS01278">
    <property type="entry name" value="MTTASE_RADICAL"/>
    <property type="match status" value="1"/>
</dbReference>
<dbReference type="InterPro" id="IPR006638">
    <property type="entry name" value="Elp3/MiaA/NifB-like_rSAM"/>
</dbReference>
<dbReference type="SUPFAM" id="SSF102114">
    <property type="entry name" value="Radical SAM enzymes"/>
    <property type="match status" value="1"/>
</dbReference>
<comment type="cofactor">
    <cofactor evidence="14">
        <name>[4Fe-4S] cluster</name>
        <dbReference type="ChEBI" id="CHEBI:49883"/>
    </cofactor>
    <text evidence="14">Binds 2 [4Fe-4S] clusters. One cluster is coordinated with 3 cysteines and an exchangeable S-adenosyl-L-methionine.</text>
</comment>
<evidence type="ECO:0000313" key="18">
    <source>
        <dbReference type="EMBL" id="ASY13512.1"/>
    </source>
</evidence>
<gene>
    <name evidence="14" type="primary">miaB</name>
    <name evidence="18" type="ORF">B1s21160_04160</name>
</gene>
<evidence type="ECO:0000256" key="4">
    <source>
        <dbReference type="ARBA" id="ARBA00022691"/>
    </source>
</evidence>
<dbReference type="Pfam" id="PF04055">
    <property type="entry name" value="Radical_SAM"/>
    <property type="match status" value="1"/>
</dbReference>
<dbReference type="GO" id="GO:0051539">
    <property type="term" value="F:4 iron, 4 sulfur cluster binding"/>
    <property type="evidence" value="ECO:0007669"/>
    <property type="project" value="UniProtKB-UniRule"/>
</dbReference>
<dbReference type="InterPro" id="IPR020612">
    <property type="entry name" value="Methylthiotransferase_CS"/>
</dbReference>
<dbReference type="InterPro" id="IPR058240">
    <property type="entry name" value="rSAM_sf"/>
</dbReference>
<keyword evidence="2 14" id="KW-0004">4Fe-4S</keyword>
<evidence type="ECO:0000256" key="8">
    <source>
        <dbReference type="ARBA" id="ARBA00023014"/>
    </source>
</evidence>
<evidence type="ECO:0000256" key="13">
    <source>
        <dbReference type="ARBA" id="ARBA00081141"/>
    </source>
</evidence>
<dbReference type="GO" id="GO:0035597">
    <property type="term" value="F:tRNA-2-methylthio-N(6)-dimethylallyladenosine(37) synthase activity"/>
    <property type="evidence" value="ECO:0007669"/>
    <property type="project" value="UniProtKB-EC"/>
</dbReference>
<comment type="subcellular location">
    <subcellularLocation>
        <location evidence="14">Cytoplasm</location>
    </subcellularLocation>
</comment>
<keyword evidence="14" id="KW-0963">Cytoplasm</keyword>
<evidence type="ECO:0000256" key="1">
    <source>
        <dbReference type="ARBA" id="ARBA00003234"/>
    </source>
</evidence>
<dbReference type="PANTHER" id="PTHR43020:SF2">
    <property type="entry name" value="MITOCHONDRIAL TRNA METHYLTHIOTRANSFERASE CDK5RAP1"/>
    <property type="match status" value="1"/>
</dbReference>
<feature type="binding site" evidence="14">
    <location>
        <position position="47"/>
    </location>
    <ligand>
        <name>[4Fe-4S] cluster</name>
        <dbReference type="ChEBI" id="CHEBI:49883"/>
        <label>1</label>
    </ligand>
</feature>
<comment type="function">
    <text evidence="1 14">Catalyzes the methylthiolation of N6-(dimethylallyl)adenosine (i(6)A), leading to the formation of 2-methylthio-N6-(dimethylallyl)adenosine (ms(2)i(6)A) at position 37 in tRNAs that read codons beginning with uridine.</text>
</comment>
<dbReference type="PROSITE" id="PS51918">
    <property type="entry name" value="RADICAL_SAM"/>
    <property type="match status" value="1"/>
</dbReference>
<dbReference type="CDD" id="cd01335">
    <property type="entry name" value="Radical_SAM"/>
    <property type="match status" value="1"/>
</dbReference>
<dbReference type="SFLD" id="SFLDG01061">
    <property type="entry name" value="methylthiotransferase"/>
    <property type="match status" value="1"/>
</dbReference>
<dbReference type="Proteomes" id="UP000217171">
    <property type="component" value="Chromosome"/>
</dbReference>
<keyword evidence="8 14" id="KW-0411">Iron-sulfur</keyword>
<feature type="domain" description="Radical SAM core" evidence="17">
    <location>
        <begin position="141"/>
        <end position="371"/>
    </location>
</feature>
<evidence type="ECO:0000256" key="12">
    <source>
        <dbReference type="ARBA" id="ARBA00080698"/>
    </source>
</evidence>
<evidence type="ECO:0000259" key="17">
    <source>
        <dbReference type="PROSITE" id="PS51918"/>
    </source>
</evidence>
<feature type="binding site" evidence="14">
    <location>
        <position position="81"/>
    </location>
    <ligand>
        <name>[4Fe-4S] cluster</name>
        <dbReference type="ChEBI" id="CHEBI:49883"/>
        <label>1</label>
    </ligand>
</feature>
<proteinExistence type="inferred from homology"/>
<reference evidence="18 19" key="1">
    <citation type="submission" date="2016-07" db="EMBL/GenBank/DDBJ databases">
        <title>High microdiversification within the ubiquitous acI lineage of Actinobacteria.</title>
        <authorList>
            <person name="Neuenschwander S.M."/>
            <person name="Salcher M."/>
            <person name="Ghai R."/>
            <person name="Pernthaler J."/>
        </authorList>
    </citation>
    <scope>NUCLEOTIDE SEQUENCE [LARGE SCALE GENOMIC DNA]</scope>
    <source>
        <strain evidence="18">MMS-21-160</strain>
    </source>
</reference>
<organism evidence="18 19">
    <name type="scientific">Candidatus Nanopelagicus hibericus</name>
    <dbReference type="NCBI Taxonomy" id="1884915"/>
    <lineage>
        <taxon>Bacteria</taxon>
        <taxon>Bacillati</taxon>
        <taxon>Actinomycetota</taxon>
        <taxon>Actinomycetes</taxon>
        <taxon>Candidatus Nanopelagicales</taxon>
        <taxon>Candidatus Nanopelagicaceae</taxon>
        <taxon>Candidatus Nanopelagicus</taxon>
    </lineage>
</organism>
<keyword evidence="3 14" id="KW-0808">Transferase</keyword>
<accession>A0A249K9R6</accession>
<comment type="subunit">
    <text evidence="14">Monomer.</text>
</comment>
<dbReference type="PROSITE" id="PS51449">
    <property type="entry name" value="MTTASE_N"/>
    <property type="match status" value="1"/>
</dbReference>
<dbReference type="PROSITE" id="PS50926">
    <property type="entry name" value="TRAM"/>
    <property type="match status" value="1"/>
</dbReference>
<dbReference type="FunFam" id="3.80.30.20:FF:000001">
    <property type="entry name" value="tRNA-2-methylthio-N(6)-dimethylallyladenosine synthase 2"/>
    <property type="match status" value="1"/>
</dbReference>
<keyword evidence="5 14" id="KW-0819">tRNA processing</keyword>
<comment type="catalytic activity">
    <reaction evidence="10 14">
        <text>N(6)-dimethylallyladenosine(37) in tRNA + (sulfur carrier)-SH + AH2 + 2 S-adenosyl-L-methionine = 2-methylsulfanyl-N(6)-dimethylallyladenosine(37) in tRNA + (sulfur carrier)-H + 5'-deoxyadenosine + L-methionine + A + S-adenosyl-L-homocysteine + 2 H(+)</text>
        <dbReference type="Rhea" id="RHEA:37067"/>
        <dbReference type="Rhea" id="RHEA-COMP:10375"/>
        <dbReference type="Rhea" id="RHEA-COMP:10376"/>
        <dbReference type="Rhea" id="RHEA-COMP:14737"/>
        <dbReference type="Rhea" id="RHEA-COMP:14739"/>
        <dbReference type="ChEBI" id="CHEBI:13193"/>
        <dbReference type="ChEBI" id="CHEBI:15378"/>
        <dbReference type="ChEBI" id="CHEBI:17319"/>
        <dbReference type="ChEBI" id="CHEBI:17499"/>
        <dbReference type="ChEBI" id="CHEBI:29917"/>
        <dbReference type="ChEBI" id="CHEBI:57844"/>
        <dbReference type="ChEBI" id="CHEBI:57856"/>
        <dbReference type="ChEBI" id="CHEBI:59789"/>
        <dbReference type="ChEBI" id="CHEBI:64428"/>
        <dbReference type="ChEBI" id="CHEBI:74415"/>
        <dbReference type="ChEBI" id="CHEBI:74417"/>
        <dbReference type="EC" id="2.8.4.3"/>
    </reaction>
</comment>
<feature type="domain" description="TRAM" evidence="15">
    <location>
        <begin position="374"/>
        <end position="442"/>
    </location>
</feature>
<dbReference type="OrthoDB" id="9805215at2"/>
<keyword evidence="4 14" id="KW-0949">S-adenosyl-L-methionine</keyword>
<dbReference type="FunFam" id="3.40.50.12160:FF:000003">
    <property type="entry name" value="CDK5 regulatory subunit-associated protein 1"/>
    <property type="match status" value="1"/>
</dbReference>
<name>A0A249K9R6_9ACTN</name>
<dbReference type="EMBL" id="CP016771">
    <property type="protein sequence ID" value="ASY13512.1"/>
    <property type="molecule type" value="Genomic_DNA"/>
</dbReference>
<keyword evidence="7 14" id="KW-0408">Iron</keyword>
<dbReference type="InterPro" id="IPR005839">
    <property type="entry name" value="Methylthiotransferase"/>
</dbReference>
<evidence type="ECO:0000259" key="16">
    <source>
        <dbReference type="PROSITE" id="PS51449"/>
    </source>
</evidence>
<feature type="binding site" evidence="14">
    <location>
        <position position="159"/>
    </location>
    <ligand>
        <name>[4Fe-4S] cluster</name>
        <dbReference type="ChEBI" id="CHEBI:49883"/>
        <label>2</label>
        <note>4Fe-4S-S-AdoMet</note>
    </ligand>
</feature>
<dbReference type="SFLD" id="SFLDG01082">
    <property type="entry name" value="B12-binding_domain_containing"/>
    <property type="match status" value="1"/>
</dbReference>
<dbReference type="InterPro" id="IPR023404">
    <property type="entry name" value="rSAM_horseshoe"/>
</dbReference>
<evidence type="ECO:0000256" key="7">
    <source>
        <dbReference type="ARBA" id="ARBA00023004"/>
    </source>
</evidence>
<evidence type="ECO:0000256" key="11">
    <source>
        <dbReference type="ARBA" id="ARBA00068570"/>
    </source>
</evidence>
<keyword evidence="19" id="KW-1185">Reference proteome</keyword>
<evidence type="ECO:0000256" key="10">
    <source>
        <dbReference type="ARBA" id="ARBA00051425"/>
    </source>
</evidence>
<dbReference type="AlphaFoldDB" id="A0A249K9R6"/>
<evidence type="ECO:0000313" key="19">
    <source>
        <dbReference type="Proteomes" id="UP000217171"/>
    </source>
</evidence>
<evidence type="ECO:0000256" key="5">
    <source>
        <dbReference type="ARBA" id="ARBA00022694"/>
    </source>
</evidence>
<dbReference type="InterPro" id="IPR013848">
    <property type="entry name" value="Methylthiotransferase_N"/>
</dbReference>
<feature type="binding site" evidence="14">
    <location>
        <position position="155"/>
    </location>
    <ligand>
        <name>[4Fe-4S] cluster</name>
        <dbReference type="ChEBI" id="CHEBI:49883"/>
        <label>2</label>
        <note>4Fe-4S-S-AdoMet</note>
    </ligand>
</feature>
<feature type="binding site" evidence="14">
    <location>
        <position position="162"/>
    </location>
    <ligand>
        <name>[4Fe-4S] cluster</name>
        <dbReference type="ChEBI" id="CHEBI:49883"/>
        <label>2</label>
        <note>4Fe-4S-S-AdoMet</note>
    </ligand>
</feature>
<dbReference type="NCBIfam" id="TIGR01574">
    <property type="entry name" value="miaB-methiolase"/>
    <property type="match status" value="1"/>
</dbReference>
<protein>
    <recommendedName>
        <fullName evidence="11 14">tRNA-2-methylthio-N(6)-dimethylallyladenosine synthase</fullName>
        <ecNumber evidence="9 14">2.8.4.3</ecNumber>
    </recommendedName>
    <alternativeName>
        <fullName evidence="13 14">(Dimethylallyl)adenosine tRNA methylthiotransferase MiaB</fullName>
    </alternativeName>
    <alternativeName>
        <fullName evidence="12 14">tRNA-i(6)A37 methylthiotransferase</fullName>
    </alternativeName>
</protein>
<dbReference type="HAMAP" id="MF_01864">
    <property type="entry name" value="tRNA_metthiotr_MiaB"/>
    <property type="match status" value="1"/>
</dbReference>
<dbReference type="InterPro" id="IPR002792">
    <property type="entry name" value="TRAM_dom"/>
</dbReference>
<sequence>MPTFVVETYGCQMNVHDSERIAGLLLDAGYTQALADTQPDLVVFNTCAVRENADNKLYGNLSFLAPRKKSDPNFQIAVGGCMAQKDQDAIIKRAPYVDVVFGTHNIGSLPVLLERARIEEASQVEIKESLEHFPSTLPVKRDSAFSAWVSVSVGCNNTCTFCIVPQLRGIEKDRPMAQIMKEVHSLVDQGVIEITLLGQNVNAYGVDFGDRSAFANLLKECGKVDGLERVRFMSPHPRDFTDDVIEAMAQTKNVMPHLHMPLQSGSDKVLQLMRRSYRRERYFGIIDRVRKAMPAAAITTDIIVGFPGESDEDFAQTIDLVKQVRFSAAYTFQYSKRPGTPAATMPDQIPDEVMADRYNQLHKIQQEISRQENERLIGKRIELLVSGHEGRHDLDQNRMNGRSADFRLTHFDNSAQTARAGDLVEVEVVQAFANHIVAGAPINVKKTKGGDAHATWMAEKGDKKILLGIPTLAALKSL</sequence>
<dbReference type="SMART" id="SM00729">
    <property type="entry name" value="Elp3"/>
    <property type="match status" value="1"/>
</dbReference>
<dbReference type="RefSeq" id="WP_095672522.1">
    <property type="nucleotide sequence ID" value="NZ_CP016771.1"/>
</dbReference>
<feature type="binding site" evidence="14">
    <location>
        <position position="11"/>
    </location>
    <ligand>
        <name>[4Fe-4S] cluster</name>
        <dbReference type="ChEBI" id="CHEBI:49883"/>
        <label>1</label>
    </ligand>
</feature>
<evidence type="ECO:0000256" key="6">
    <source>
        <dbReference type="ARBA" id="ARBA00022723"/>
    </source>
</evidence>
<dbReference type="SFLD" id="SFLDS00029">
    <property type="entry name" value="Radical_SAM"/>
    <property type="match status" value="1"/>
</dbReference>
<keyword evidence="6 14" id="KW-0479">Metal-binding</keyword>
<dbReference type="EC" id="2.8.4.3" evidence="9 14"/>
<evidence type="ECO:0000259" key="15">
    <source>
        <dbReference type="PROSITE" id="PS50926"/>
    </source>
</evidence>
<evidence type="ECO:0000256" key="2">
    <source>
        <dbReference type="ARBA" id="ARBA00022485"/>
    </source>
</evidence>
<evidence type="ECO:0000256" key="14">
    <source>
        <dbReference type="HAMAP-Rule" id="MF_01864"/>
    </source>
</evidence>
<evidence type="ECO:0000256" key="9">
    <source>
        <dbReference type="ARBA" id="ARBA00033765"/>
    </source>
</evidence>
<dbReference type="NCBIfam" id="TIGR00089">
    <property type="entry name" value="MiaB/RimO family radical SAM methylthiotransferase"/>
    <property type="match status" value="1"/>
</dbReference>
<dbReference type="Gene3D" id="3.80.30.20">
    <property type="entry name" value="tm_1862 like domain"/>
    <property type="match status" value="1"/>
</dbReference>
<comment type="similarity">
    <text evidence="14">Belongs to the methylthiotransferase family. MiaB subfamily.</text>
</comment>
<dbReference type="InterPro" id="IPR006463">
    <property type="entry name" value="MiaB_methiolase"/>
</dbReference>
<dbReference type="Pfam" id="PF00919">
    <property type="entry name" value="UPF0004"/>
    <property type="match status" value="1"/>
</dbReference>
<dbReference type="InterPro" id="IPR038135">
    <property type="entry name" value="Methylthiotransferase_N_sf"/>
</dbReference>
<dbReference type="KEGG" id="nhi:B1s21160_04160"/>